<dbReference type="EMBL" id="JBEDUW010000001">
    <property type="protein sequence ID" value="KAK9950047.1"/>
    <property type="molecule type" value="Genomic_DNA"/>
</dbReference>
<organism evidence="1 2">
    <name type="scientific">Rubus argutus</name>
    <name type="common">Southern blackberry</name>
    <dbReference type="NCBI Taxonomy" id="59490"/>
    <lineage>
        <taxon>Eukaryota</taxon>
        <taxon>Viridiplantae</taxon>
        <taxon>Streptophyta</taxon>
        <taxon>Embryophyta</taxon>
        <taxon>Tracheophyta</taxon>
        <taxon>Spermatophyta</taxon>
        <taxon>Magnoliopsida</taxon>
        <taxon>eudicotyledons</taxon>
        <taxon>Gunneridae</taxon>
        <taxon>Pentapetalae</taxon>
        <taxon>rosids</taxon>
        <taxon>fabids</taxon>
        <taxon>Rosales</taxon>
        <taxon>Rosaceae</taxon>
        <taxon>Rosoideae</taxon>
        <taxon>Rosoideae incertae sedis</taxon>
        <taxon>Rubus</taxon>
    </lineage>
</organism>
<proteinExistence type="predicted"/>
<accession>A0AAW1YNH7</accession>
<name>A0AAW1YNH7_RUBAR</name>
<evidence type="ECO:0000313" key="1">
    <source>
        <dbReference type="EMBL" id="KAK9950047.1"/>
    </source>
</evidence>
<evidence type="ECO:0000313" key="2">
    <source>
        <dbReference type="Proteomes" id="UP001457282"/>
    </source>
</evidence>
<gene>
    <name evidence="1" type="ORF">M0R45_005553</name>
</gene>
<dbReference type="Proteomes" id="UP001457282">
    <property type="component" value="Unassembled WGS sequence"/>
</dbReference>
<reference evidence="1 2" key="1">
    <citation type="journal article" date="2023" name="G3 (Bethesda)">
        <title>A chromosome-length genome assembly and annotation of blackberry (Rubus argutus, cv. 'Hillquist').</title>
        <authorList>
            <person name="Bruna T."/>
            <person name="Aryal R."/>
            <person name="Dudchenko O."/>
            <person name="Sargent D.J."/>
            <person name="Mead D."/>
            <person name="Buti M."/>
            <person name="Cavallini A."/>
            <person name="Hytonen T."/>
            <person name="Andres J."/>
            <person name="Pham M."/>
            <person name="Weisz D."/>
            <person name="Mascagni F."/>
            <person name="Usai G."/>
            <person name="Natali L."/>
            <person name="Bassil N."/>
            <person name="Fernandez G.E."/>
            <person name="Lomsadze A."/>
            <person name="Armour M."/>
            <person name="Olukolu B."/>
            <person name="Poorten T."/>
            <person name="Britton C."/>
            <person name="Davik J."/>
            <person name="Ashrafi H."/>
            <person name="Aiden E.L."/>
            <person name="Borodovsky M."/>
            <person name="Worthington M."/>
        </authorList>
    </citation>
    <scope>NUCLEOTIDE SEQUENCE [LARGE SCALE GENOMIC DNA]</scope>
    <source>
        <strain evidence="1">PI 553951</strain>
    </source>
</reference>
<keyword evidence="2" id="KW-1185">Reference proteome</keyword>
<comment type="caution">
    <text evidence="1">The sequence shown here is derived from an EMBL/GenBank/DDBJ whole genome shotgun (WGS) entry which is preliminary data.</text>
</comment>
<protein>
    <submittedName>
        <fullName evidence="1">Uncharacterized protein</fullName>
    </submittedName>
</protein>
<sequence length="83" mass="9472">MSHQKILSRQSLKNARSDVTKMFVRMPIPQNYRFAQLLPLFEGSIPPMLEKPPNSLKVSKSNVALASSVDRYSEILICFSDFQ</sequence>
<dbReference type="AlphaFoldDB" id="A0AAW1YNH7"/>